<proteinExistence type="predicted"/>
<dbReference type="EMBL" id="JAKWFO010000010">
    <property type="protein sequence ID" value="KAI9633384.1"/>
    <property type="molecule type" value="Genomic_DNA"/>
</dbReference>
<accession>A0AA38H6V2</accession>
<feature type="compositionally biased region" description="Basic residues" evidence="1">
    <location>
        <begin position="1"/>
        <end position="10"/>
    </location>
</feature>
<keyword evidence="4" id="KW-1185">Reference proteome</keyword>
<evidence type="ECO:0000313" key="3">
    <source>
        <dbReference type="EMBL" id="KAI9633384.1"/>
    </source>
</evidence>
<dbReference type="RefSeq" id="XP_052943161.1">
    <property type="nucleotide sequence ID" value="XM_053087687.1"/>
</dbReference>
<reference evidence="3" key="1">
    <citation type="journal article" date="2022" name="G3 (Bethesda)">
        <title>High quality genome of the basidiomycete yeast Dioszegia hungarica PDD-24b-2 isolated from cloud water.</title>
        <authorList>
            <person name="Jarrige D."/>
            <person name="Haridas S."/>
            <person name="Bleykasten-Grosshans C."/>
            <person name="Joly M."/>
            <person name="Nadalig T."/>
            <person name="Sancelme M."/>
            <person name="Vuilleumier S."/>
            <person name="Grigoriev I.V."/>
            <person name="Amato P."/>
            <person name="Bringel F."/>
        </authorList>
    </citation>
    <scope>NUCLEOTIDE SEQUENCE</scope>
    <source>
        <strain evidence="3">PDD-24b-2</strain>
    </source>
</reference>
<dbReference type="InterPro" id="IPR001810">
    <property type="entry name" value="F-box_dom"/>
</dbReference>
<comment type="caution">
    <text evidence="3">The sequence shown here is derived from an EMBL/GenBank/DDBJ whole genome shotgun (WGS) entry which is preliminary data.</text>
</comment>
<feature type="domain" description="F-box" evidence="2">
    <location>
        <begin position="699"/>
        <end position="744"/>
    </location>
</feature>
<evidence type="ECO:0000256" key="1">
    <source>
        <dbReference type="SAM" id="MobiDB-lite"/>
    </source>
</evidence>
<dbReference type="Proteomes" id="UP001164286">
    <property type="component" value="Unassembled WGS sequence"/>
</dbReference>
<feature type="compositionally biased region" description="Basic and acidic residues" evidence="1">
    <location>
        <begin position="54"/>
        <end position="68"/>
    </location>
</feature>
<gene>
    <name evidence="3" type="ORF">MKK02DRAFT_29011</name>
</gene>
<dbReference type="SUPFAM" id="SSF81383">
    <property type="entry name" value="F-box domain"/>
    <property type="match status" value="1"/>
</dbReference>
<dbReference type="SMART" id="SM00256">
    <property type="entry name" value="FBOX"/>
    <property type="match status" value="2"/>
</dbReference>
<sequence length="1903" mass="212824">MATPLRRSKRQKEAPARVAPEIGAESTWGRTSRGVKRSQGDNPPTHLPLLTPERAARDHIGQPGPAERHFARPLLHPALLCLRSSHLPRGRCEPRPALRKAPAHTAICGRRKVVLQGGERKLRLVRKLSLTPRPEALGWMISLLDAVSPHLTSLEVKAPSHLGQRNDNPKQYELFDVKLLDAGISCLLLTHVNIGNRSIHYAETIFLISRLAPNMVSLDVNIDQSMEECGGWEEDILPEMPDEPDGDNKLRFLRLAFRDMTFADDGRTPHTIPGIFPTYSSQLGRLGSEGKWTGVVRSFRHGPEELLHLRILTRLVEVLDRVFPGTVSDEDEDEAPLEMDYTAWDGTERQKVYEERDDLMWSHLSDYEGLAVPLDVIEEMLEAEGLEKGREGRGIEIGDAGWQVVLDWRESHGDRVDGLDLCVSGRRQAEEADVIFHARMMDPFDRLDSGTISSVNIGHIRSLRHSDEELLHARLLYHHTEVDDCPYTHTNDDTQGHAADHQIVYAAVGGVLRNKLYLWEREAFWHEYITFEGLHVPGQVLQEMRREEVGADAWTGRQVEVGTKGWQVLAEFKALEERAAARLQAHRAKRMKIHSLAAETRHGAPNGAGMLCNLMRASTCISIRCTGYEEQDRQDQQIYLDADGCAQAATVIAGPRNEELRNQGYQEPSLPSSFAFAFHTIIHRRAVICMLVPITSKSRITLTSLPQEIIKLVALQLDQKSAISLSVVARSLHTPSEYRVWRDIDVFLNPHHGERVLVQPHERSSSGAHVDWAIEMAKDAEQRHRAALKGRVRTLLVGLGERRMGMVEKVSVIPREGALLGIMQLLDTVSPTLKRLEVLPQFEHVFDNHWASENDQTLDVRMLSETITFPFLTHLHIDAGAIRFNDYLLLLVSRAPNLISLDADLSGEAEVPDWEEGSMAPLFPNKIGETKLQRVRLVFGDEDVERDDNYPAGVVLMGSPLLQQACLQDNSNDQDLEHIIAPAIKGSRCLSELDWSITLNDFTHCYSGTDAGLVSLQRLVLGSGWSSAFDPILHLRESIFEDRPCGTARPTGIIRSFTHGNEEVLHAHLLLRYMERADVPSPFPPHRSNSPDNYIEYAAADGSQRQRRFDRHYEGYQDFTDYKGVKVPMWVLQKMRRAEGVEYGGWEGRGIELSRDKCKQAHVTMLSPQHPSFSRFQSLHNKSIHHNNRVSVGSINSGWATTCGAGGRTVTELPCWGGGLVSDGESTSQSDVKTGVFMQRRIIDTGAFVSAAAALPFYTDQKCTHSAGNPEFGIGRTRNEEFRSPVSSAFLLNFPFVPQLNHITSSSAALLRQHNVKMVSQANTASNANIAPVNLLSIPKEVLTQICLLVDRESAISLSLVCRHLHSPAEHAIWRELNIFLNPHHGSYVLVQPYGRSGHGPHVSWAQAEALRAENRHRDALRERVNELIMGLGKRRLGYVEKASIIPRPGALMGILQLLDLLSPTLKALEINAPLKHVFETEWTPKTYDTLDIRFIGCGVVFRSLTHLRIGKGAIRHVEFLLLLVQAAPSLTDLDADIDHRMEAGKWDAQMVPSYSPDVGDTEIRRLRLCFRDRTGAPQGASHPIISVIESSLCLQQLALHYNGSQITVASQLMDALDDKADLTDLDWSVTPKRFSELASTLQYGLPSLRRLVLHVPAHNADPYIELFESGLADFSELETICIVCNSEDNLRDTATTDFPEPAACIGMLPSFASTLRSLPKFTAINPIAKASLPADSCIFQHLDALELSAKPVGFVRSFSSSYEGDELLHARLYMHSFELSDVPLPVGPLPLVYHPKKQVQYTASDGSERLKTFEWRAEGSWVNLTDLSGHAVRLEVLKKMRQTEGIAVGEWEGRDMEVGKKAWKHASHFIKWKEAGGKVEAEPEAGVFVDVDEVEQSSEEEY</sequence>
<evidence type="ECO:0000259" key="2">
    <source>
        <dbReference type="PROSITE" id="PS50181"/>
    </source>
</evidence>
<name>A0AA38H6V2_9TREE</name>
<dbReference type="PROSITE" id="PS50181">
    <property type="entry name" value="FBOX"/>
    <property type="match status" value="2"/>
</dbReference>
<feature type="region of interest" description="Disordered" evidence="1">
    <location>
        <begin position="1"/>
        <end position="68"/>
    </location>
</feature>
<evidence type="ECO:0000313" key="4">
    <source>
        <dbReference type="Proteomes" id="UP001164286"/>
    </source>
</evidence>
<dbReference type="GeneID" id="77726892"/>
<organism evidence="3 4">
    <name type="scientific">Dioszegia hungarica</name>
    <dbReference type="NCBI Taxonomy" id="4972"/>
    <lineage>
        <taxon>Eukaryota</taxon>
        <taxon>Fungi</taxon>
        <taxon>Dikarya</taxon>
        <taxon>Basidiomycota</taxon>
        <taxon>Agaricomycotina</taxon>
        <taxon>Tremellomycetes</taxon>
        <taxon>Tremellales</taxon>
        <taxon>Bulleribasidiaceae</taxon>
        <taxon>Dioszegia</taxon>
    </lineage>
</organism>
<dbReference type="InterPro" id="IPR036047">
    <property type="entry name" value="F-box-like_dom_sf"/>
</dbReference>
<protein>
    <recommendedName>
        <fullName evidence="2">F-box domain-containing protein</fullName>
    </recommendedName>
</protein>
<feature type="domain" description="F-box" evidence="2">
    <location>
        <begin position="1332"/>
        <end position="1377"/>
    </location>
</feature>